<feature type="chain" id="PRO_5012956313" description="Transcobalamin-like C-terminal domain-containing protein" evidence="1">
    <location>
        <begin position="26"/>
        <end position="134"/>
    </location>
</feature>
<reference evidence="3 4" key="1">
    <citation type="submission" date="2017-02" db="EMBL/GenBank/DDBJ databases">
        <authorList>
            <person name="Peterson S.W."/>
        </authorList>
    </citation>
    <scope>NUCLEOTIDE SEQUENCE [LARGE SCALE GENOMIC DNA]</scope>
    <source>
        <strain evidence="3 4">DSM 24412</strain>
    </source>
</reference>
<keyword evidence="1" id="KW-0732">Signal</keyword>
<organism evidence="3 4">
    <name type="scientific">Alkalitalea saponilacus</name>
    <dbReference type="NCBI Taxonomy" id="889453"/>
    <lineage>
        <taxon>Bacteria</taxon>
        <taxon>Pseudomonadati</taxon>
        <taxon>Bacteroidota</taxon>
        <taxon>Bacteroidia</taxon>
        <taxon>Marinilabiliales</taxon>
        <taxon>Marinilabiliaceae</taxon>
        <taxon>Alkalitalea</taxon>
    </lineage>
</organism>
<proteinExistence type="predicted"/>
<evidence type="ECO:0000256" key="1">
    <source>
        <dbReference type="SAM" id="SignalP"/>
    </source>
</evidence>
<keyword evidence="4" id="KW-1185">Reference proteome</keyword>
<dbReference type="Proteomes" id="UP000191055">
    <property type="component" value="Unassembled WGS sequence"/>
</dbReference>
<dbReference type="Pfam" id="PF14478">
    <property type="entry name" value="DUF4430"/>
    <property type="match status" value="1"/>
</dbReference>
<feature type="domain" description="Transcobalamin-like C-terminal" evidence="2">
    <location>
        <begin position="59"/>
        <end position="126"/>
    </location>
</feature>
<dbReference type="AlphaFoldDB" id="A0A1T5BV65"/>
<dbReference type="KEGG" id="asx:CDL62_10745"/>
<dbReference type="EMBL" id="FUYV01000002">
    <property type="protein sequence ID" value="SKB51031.1"/>
    <property type="molecule type" value="Genomic_DNA"/>
</dbReference>
<dbReference type="OrthoDB" id="1093906at2"/>
<dbReference type="InterPro" id="IPR027954">
    <property type="entry name" value="Transcobalamin-like_C"/>
</dbReference>
<gene>
    <name evidence="3" type="ORF">SAMN03080601_00639</name>
</gene>
<feature type="signal peptide" evidence="1">
    <location>
        <begin position="1"/>
        <end position="25"/>
    </location>
</feature>
<dbReference type="Gene3D" id="2.170.130.30">
    <property type="match status" value="1"/>
</dbReference>
<sequence length="134" mass="15203">MLSLKKIPLLLFVVVIFMARFGANATEGKTPVVKKMVKVYIDYGEGIRVDSSIVYWHDGLTAMEALQHCVSVTTRPVDEYVFVSAIDTFHNQRGGKVWYYTVNGEPAKKLAIHNRINAGDEVRWRYCDDVCSTK</sequence>
<evidence type="ECO:0000259" key="2">
    <source>
        <dbReference type="Pfam" id="PF14478"/>
    </source>
</evidence>
<dbReference type="RefSeq" id="WP_079556435.1">
    <property type="nucleotide sequence ID" value="NZ_CP021904.1"/>
</dbReference>
<accession>A0A1T5BV65</accession>
<dbReference type="STRING" id="889453.SAMN03080601_00639"/>
<name>A0A1T5BV65_9BACT</name>
<evidence type="ECO:0000313" key="4">
    <source>
        <dbReference type="Proteomes" id="UP000191055"/>
    </source>
</evidence>
<protein>
    <recommendedName>
        <fullName evidence="2">Transcobalamin-like C-terminal domain-containing protein</fullName>
    </recommendedName>
</protein>
<evidence type="ECO:0000313" key="3">
    <source>
        <dbReference type="EMBL" id="SKB51031.1"/>
    </source>
</evidence>